<dbReference type="RefSeq" id="WP_230754490.1">
    <property type="nucleotide sequence ID" value="NZ_JAINWA010000001.1"/>
</dbReference>
<reference evidence="2" key="1">
    <citation type="submission" date="2021-08" db="EMBL/GenBank/DDBJ databases">
        <title>Comparative analyses of Brucepasteria parasyntrophica and Teretinema zuelzerae.</title>
        <authorList>
            <person name="Song Y."/>
            <person name="Brune A."/>
        </authorList>
    </citation>
    <scope>NUCLEOTIDE SEQUENCE</scope>
    <source>
        <strain evidence="2">DSM 1903</strain>
    </source>
</reference>
<accession>A0AAE3EG78</accession>
<gene>
    <name evidence="2" type="ORF">K7J14_06410</name>
</gene>
<proteinExistence type="predicted"/>
<protein>
    <submittedName>
        <fullName evidence="2">Uncharacterized protein</fullName>
    </submittedName>
</protein>
<keyword evidence="3" id="KW-1185">Reference proteome</keyword>
<comment type="caution">
    <text evidence="2">The sequence shown here is derived from an EMBL/GenBank/DDBJ whole genome shotgun (WGS) entry which is preliminary data.</text>
</comment>
<organism evidence="2 3">
    <name type="scientific">Teretinema zuelzerae</name>
    <dbReference type="NCBI Taxonomy" id="156"/>
    <lineage>
        <taxon>Bacteria</taxon>
        <taxon>Pseudomonadati</taxon>
        <taxon>Spirochaetota</taxon>
        <taxon>Spirochaetia</taxon>
        <taxon>Spirochaetales</taxon>
        <taxon>Treponemataceae</taxon>
        <taxon>Teretinema</taxon>
    </lineage>
</organism>
<feature type="transmembrane region" description="Helical" evidence="1">
    <location>
        <begin position="64"/>
        <end position="82"/>
    </location>
</feature>
<evidence type="ECO:0000313" key="3">
    <source>
        <dbReference type="Proteomes" id="UP001198163"/>
    </source>
</evidence>
<sequence>MDNKSVMSLFFVLILIFIFSFTLSLDAIANNNAMYGVYALVGFIILVGLSLFESVQLSKDGVTVAYWFKALSTISLVILVWYCTRAGVLFGWW</sequence>
<keyword evidence="1" id="KW-0472">Membrane</keyword>
<name>A0AAE3EG78_9SPIR</name>
<feature type="transmembrane region" description="Helical" evidence="1">
    <location>
        <begin position="34"/>
        <end position="52"/>
    </location>
</feature>
<evidence type="ECO:0000313" key="2">
    <source>
        <dbReference type="EMBL" id="MCD1654335.1"/>
    </source>
</evidence>
<dbReference type="EMBL" id="JAINWA010000001">
    <property type="protein sequence ID" value="MCD1654335.1"/>
    <property type="molecule type" value="Genomic_DNA"/>
</dbReference>
<dbReference type="AlphaFoldDB" id="A0AAE3EG78"/>
<keyword evidence="1" id="KW-0812">Transmembrane</keyword>
<evidence type="ECO:0000256" key="1">
    <source>
        <dbReference type="SAM" id="Phobius"/>
    </source>
</evidence>
<dbReference type="Proteomes" id="UP001198163">
    <property type="component" value="Unassembled WGS sequence"/>
</dbReference>
<keyword evidence="1" id="KW-1133">Transmembrane helix</keyword>